<gene>
    <name evidence="9" type="ORF">FMM80_04060</name>
</gene>
<dbReference type="EMBL" id="VIRB01000030">
    <property type="protein sequence ID" value="NDO67927.1"/>
    <property type="molecule type" value="Genomic_DNA"/>
</dbReference>
<accession>A0A9X5H3Z1</accession>
<feature type="transmembrane region" description="Helical" evidence="7">
    <location>
        <begin position="148"/>
        <end position="173"/>
    </location>
</feature>
<keyword evidence="2" id="KW-0813">Transport</keyword>
<name>A0A9X5H3Z1_9FIRM</name>
<dbReference type="Gene3D" id="1.20.1250.20">
    <property type="entry name" value="MFS general substrate transporter like domains"/>
    <property type="match status" value="2"/>
</dbReference>
<feature type="transmembrane region" description="Helical" evidence="7">
    <location>
        <begin position="305"/>
        <end position="323"/>
    </location>
</feature>
<evidence type="ECO:0000256" key="4">
    <source>
        <dbReference type="ARBA" id="ARBA00022692"/>
    </source>
</evidence>
<evidence type="ECO:0000259" key="8">
    <source>
        <dbReference type="PROSITE" id="PS50850"/>
    </source>
</evidence>
<dbReference type="Pfam" id="PF07690">
    <property type="entry name" value="MFS_1"/>
    <property type="match status" value="1"/>
</dbReference>
<evidence type="ECO:0000313" key="9">
    <source>
        <dbReference type="EMBL" id="NDO67927.1"/>
    </source>
</evidence>
<keyword evidence="3" id="KW-1003">Cell membrane</keyword>
<dbReference type="Proteomes" id="UP000474104">
    <property type="component" value="Unassembled WGS sequence"/>
</dbReference>
<reference evidence="9 10" key="1">
    <citation type="submission" date="2019-07" db="EMBL/GenBank/DDBJ databases">
        <title>Draft genome sequences of 15 bacterial species constituting the stable defined intestinal microbiota of the GM15 gnotobiotic mouse model.</title>
        <authorList>
            <person name="Elie C."/>
            <person name="Mathieu A."/>
            <person name="Saliou A."/>
            <person name="Darnaud M."/>
            <person name="Leulier F."/>
            <person name="Tamellini A."/>
        </authorList>
    </citation>
    <scope>NUCLEOTIDE SEQUENCE [LARGE SCALE GENOMIC DNA]</scope>
    <source>
        <strain evidence="10">ASF 502</strain>
    </source>
</reference>
<feature type="transmembrane region" description="Helical" evidence="7">
    <location>
        <begin position="60"/>
        <end position="78"/>
    </location>
</feature>
<feature type="transmembrane region" description="Helical" evidence="7">
    <location>
        <begin position="395"/>
        <end position="414"/>
    </location>
</feature>
<evidence type="ECO:0000256" key="6">
    <source>
        <dbReference type="ARBA" id="ARBA00023136"/>
    </source>
</evidence>
<feature type="transmembrane region" description="Helical" evidence="7">
    <location>
        <begin position="179"/>
        <end position="197"/>
    </location>
</feature>
<comment type="caution">
    <text evidence="9">The sequence shown here is derived from an EMBL/GenBank/DDBJ whole genome shotgun (WGS) entry which is preliminary data.</text>
</comment>
<evidence type="ECO:0000256" key="5">
    <source>
        <dbReference type="ARBA" id="ARBA00022989"/>
    </source>
</evidence>
<keyword evidence="4 7" id="KW-0812">Transmembrane</keyword>
<feature type="transmembrane region" description="Helical" evidence="7">
    <location>
        <begin position="363"/>
        <end position="389"/>
    </location>
</feature>
<dbReference type="PROSITE" id="PS50850">
    <property type="entry name" value="MFS"/>
    <property type="match status" value="1"/>
</dbReference>
<feature type="domain" description="Major facilitator superfamily (MFS) profile" evidence="8">
    <location>
        <begin position="24"/>
        <end position="417"/>
    </location>
</feature>
<feature type="transmembrane region" description="Helical" evidence="7">
    <location>
        <begin position="329"/>
        <end position="351"/>
    </location>
</feature>
<dbReference type="GO" id="GO:0022857">
    <property type="term" value="F:transmembrane transporter activity"/>
    <property type="evidence" value="ECO:0007669"/>
    <property type="project" value="InterPro"/>
</dbReference>
<feature type="transmembrane region" description="Helical" evidence="7">
    <location>
        <begin position="240"/>
        <end position="264"/>
    </location>
</feature>
<dbReference type="PANTHER" id="PTHR43124:SF3">
    <property type="entry name" value="CHLORAMPHENICOL EFFLUX PUMP RV0191"/>
    <property type="match status" value="1"/>
</dbReference>
<dbReference type="SUPFAM" id="SSF103473">
    <property type="entry name" value="MFS general substrate transporter"/>
    <property type="match status" value="1"/>
</dbReference>
<evidence type="ECO:0000313" key="10">
    <source>
        <dbReference type="Proteomes" id="UP000474104"/>
    </source>
</evidence>
<dbReference type="InterPro" id="IPR020846">
    <property type="entry name" value="MFS_dom"/>
</dbReference>
<feature type="transmembrane region" description="Helical" evidence="7">
    <location>
        <begin position="21"/>
        <end position="40"/>
    </location>
</feature>
<evidence type="ECO:0000256" key="2">
    <source>
        <dbReference type="ARBA" id="ARBA00022448"/>
    </source>
</evidence>
<dbReference type="GO" id="GO:0005886">
    <property type="term" value="C:plasma membrane"/>
    <property type="evidence" value="ECO:0007669"/>
    <property type="project" value="UniProtKB-SubCell"/>
</dbReference>
<dbReference type="InterPro" id="IPR011701">
    <property type="entry name" value="MFS"/>
</dbReference>
<dbReference type="InterPro" id="IPR050189">
    <property type="entry name" value="MFS_Efflux_Transporters"/>
</dbReference>
<feature type="transmembrane region" description="Helical" evidence="7">
    <location>
        <begin position="90"/>
        <end position="108"/>
    </location>
</feature>
<organism evidence="9 10">
    <name type="scientific">Schaedlerella arabinosiphila</name>
    <dbReference type="NCBI Taxonomy" id="2044587"/>
    <lineage>
        <taxon>Bacteria</taxon>
        <taxon>Bacillati</taxon>
        <taxon>Bacillota</taxon>
        <taxon>Clostridia</taxon>
        <taxon>Lachnospirales</taxon>
        <taxon>Lachnospiraceae</taxon>
        <taxon>Schaedlerella</taxon>
    </lineage>
</organism>
<keyword evidence="5 7" id="KW-1133">Transmembrane helix</keyword>
<dbReference type="PANTHER" id="PTHR43124">
    <property type="entry name" value="PURINE EFFLUX PUMP PBUE"/>
    <property type="match status" value="1"/>
</dbReference>
<comment type="subcellular location">
    <subcellularLocation>
        <location evidence="1">Cell membrane</location>
        <topology evidence="1">Multi-pass membrane protein</topology>
    </subcellularLocation>
</comment>
<dbReference type="InterPro" id="IPR036259">
    <property type="entry name" value="MFS_trans_sf"/>
</dbReference>
<evidence type="ECO:0000256" key="1">
    <source>
        <dbReference type="ARBA" id="ARBA00004651"/>
    </source>
</evidence>
<evidence type="ECO:0000256" key="7">
    <source>
        <dbReference type="SAM" id="Phobius"/>
    </source>
</evidence>
<proteinExistence type="predicted"/>
<protein>
    <submittedName>
        <fullName evidence="9">MFS transporter</fullName>
    </submittedName>
</protein>
<evidence type="ECO:0000256" key="3">
    <source>
        <dbReference type="ARBA" id="ARBA00022475"/>
    </source>
</evidence>
<feature type="transmembrane region" description="Helical" evidence="7">
    <location>
        <begin position="114"/>
        <end position="136"/>
    </location>
</feature>
<dbReference type="AlphaFoldDB" id="A0A9X5H3Z1"/>
<feature type="transmembrane region" description="Helical" evidence="7">
    <location>
        <begin position="276"/>
        <end position="298"/>
    </location>
</feature>
<dbReference type="CDD" id="cd06174">
    <property type="entry name" value="MFS"/>
    <property type="match status" value="1"/>
</dbReference>
<sequence length="417" mass="44979">MRAAMQNKRNDLEKRASLFPDGVYLGLLMLAYVIVGINTYRLQPVLTTLMDYLSADTSRIGFLMSLCTFVTLCLAIPFGVTLPRLWCRRAMILAVFLEIAGSVIGFLFPTYGGIAVSQILFGLTNTIATVCAPYLLQMVYDKREFSVTVGYLNACQTVGMAAAFLILPLFLAGNAVPQVWFFTVIPSGLLLLTWIPAMNRGAELALQQRADARQQEGVSAREKGEGEGKKGALSLKKTETWLAAASTFFIMFSAGAVLNFASSFLTVVRGIPEGTAARIVLSSAVVGMVCSAFVGIVCNRAGRRIVFIAIVIILALLRLLMVVTPTGVLLNLVIALQGVPAAGIVVINTLVPDLCPSIKQRPLVISMISTASMAGMCLSSIVFGMMIRWWGYDRAFLVMVPVSLLALVGVRSVALDR</sequence>
<keyword evidence="6 7" id="KW-0472">Membrane</keyword>